<keyword evidence="3" id="KW-0808">Transferase</keyword>
<protein>
    <submittedName>
        <fullName evidence="3">S-adenosyl-L-methionine-dependent methyltransferase</fullName>
    </submittedName>
</protein>
<dbReference type="STRING" id="1141098.A0A1Y2DIW7"/>
<evidence type="ECO:0000313" key="3">
    <source>
        <dbReference type="EMBL" id="ORY59177.1"/>
    </source>
</evidence>
<evidence type="ECO:0000313" key="4">
    <source>
        <dbReference type="Proteomes" id="UP000193689"/>
    </source>
</evidence>
<keyword evidence="3" id="KW-0489">Methyltransferase</keyword>
<evidence type="ECO:0000256" key="1">
    <source>
        <dbReference type="ARBA" id="ARBA00038158"/>
    </source>
</evidence>
<dbReference type="PANTHER" id="PTHR43591">
    <property type="entry name" value="METHYLTRANSFERASE"/>
    <property type="match status" value="1"/>
</dbReference>
<feature type="compositionally biased region" description="Low complexity" evidence="2">
    <location>
        <begin position="32"/>
        <end position="56"/>
    </location>
</feature>
<dbReference type="RefSeq" id="XP_040711871.1">
    <property type="nucleotide sequence ID" value="XM_040861045.1"/>
</dbReference>
<dbReference type="OrthoDB" id="2013972at2759"/>
<dbReference type="InParanoid" id="A0A1Y2DIW7"/>
<sequence length="422" mass="46740">MDSMSNTKGGNAGSSTNDNTGHDSLSSPGRTIDSSTGHLSHSSIESSDSSGASIGDKTSKARTYDEDSVVRGGFYADPSTNESLDTGLKTATAWSSNFWLKPEPVVPDTPERIPTGYTISEPGSIVEGSGRTYNGYREGKYLLPNDGAEQDRLDFQHEIFRIAFDGALTLAPIGEPSRVLDIATGTGIWAFEFAESYPNSQVVGTDLSLIQPPRNIPNCTFVREDSEELWVHGFKFDYIHMRQVCTCFDNDMAVIQQAFNHLNEGGWMEIQDGYLELNSIDGTTEGTSLQRFIDLVHSGFRAMGRDLLKAKYYKKWLIQAGFVDICEKRLPVPINPWPQEPRFKNLGRYQNANFHQAVEAISLKTLPKAGLSQVEARDLMAQADRDHNNQAIHGYCSIYVVYGRKPCAWEISSQKLPSALNQ</sequence>
<dbReference type="Pfam" id="PF13489">
    <property type="entry name" value="Methyltransf_23"/>
    <property type="match status" value="1"/>
</dbReference>
<dbReference type="Gene3D" id="3.40.50.150">
    <property type="entry name" value="Vaccinia Virus protein VP39"/>
    <property type="match status" value="1"/>
</dbReference>
<feature type="region of interest" description="Disordered" evidence="2">
    <location>
        <begin position="1"/>
        <end position="64"/>
    </location>
</feature>
<feature type="compositionally biased region" description="Polar residues" evidence="2">
    <location>
        <begin position="1"/>
        <end position="29"/>
    </location>
</feature>
<dbReference type="GO" id="GO:0032259">
    <property type="term" value="P:methylation"/>
    <property type="evidence" value="ECO:0007669"/>
    <property type="project" value="UniProtKB-KW"/>
</dbReference>
<dbReference type="EMBL" id="MCFJ01000014">
    <property type="protein sequence ID" value="ORY59177.1"/>
    <property type="molecule type" value="Genomic_DNA"/>
</dbReference>
<gene>
    <name evidence="3" type="ORF">BCR38DRAFT_445829</name>
</gene>
<comment type="similarity">
    <text evidence="1">Belongs to the methyltransferase superfamily. LaeA methyltransferase family.</text>
</comment>
<proteinExistence type="inferred from homology"/>
<organism evidence="3 4">
    <name type="scientific">Pseudomassariella vexata</name>
    <dbReference type="NCBI Taxonomy" id="1141098"/>
    <lineage>
        <taxon>Eukaryota</taxon>
        <taxon>Fungi</taxon>
        <taxon>Dikarya</taxon>
        <taxon>Ascomycota</taxon>
        <taxon>Pezizomycotina</taxon>
        <taxon>Sordariomycetes</taxon>
        <taxon>Xylariomycetidae</taxon>
        <taxon>Amphisphaeriales</taxon>
        <taxon>Pseudomassariaceae</taxon>
        <taxon>Pseudomassariella</taxon>
    </lineage>
</organism>
<dbReference type="CDD" id="cd02440">
    <property type="entry name" value="AdoMet_MTases"/>
    <property type="match status" value="1"/>
</dbReference>
<dbReference type="SUPFAM" id="SSF53335">
    <property type="entry name" value="S-adenosyl-L-methionine-dependent methyltransferases"/>
    <property type="match status" value="1"/>
</dbReference>
<reference evidence="3 4" key="1">
    <citation type="submission" date="2016-07" db="EMBL/GenBank/DDBJ databases">
        <title>Pervasive Adenine N6-methylation of Active Genes in Fungi.</title>
        <authorList>
            <consortium name="DOE Joint Genome Institute"/>
            <person name="Mondo S.J."/>
            <person name="Dannebaum R.O."/>
            <person name="Kuo R.C."/>
            <person name="Labutti K."/>
            <person name="Haridas S."/>
            <person name="Kuo A."/>
            <person name="Salamov A."/>
            <person name="Ahrendt S.R."/>
            <person name="Lipzen A."/>
            <person name="Sullivan W."/>
            <person name="Andreopoulos W.B."/>
            <person name="Clum A."/>
            <person name="Lindquist E."/>
            <person name="Daum C."/>
            <person name="Ramamoorthy G.K."/>
            <person name="Gryganskyi A."/>
            <person name="Culley D."/>
            <person name="Magnuson J.K."/>
            <person name="James T.Y."/>
            <person name="O'Malley M.A."/>
            <person name="Stajich J.E."/>
            <person name="Spatafora J.W."/>
            <person name="Visel A."/>
            <person name="Grigoriev I.V."/>
        </authorList>
    </citation>
    <scope>NUCLEOTIDE SEQUENCE [LARGE SCALE GENOMIC DNA]</scope>
    <source>
        <strain evidence="3 4">CBS 129021</strain>
    </source>
</reference>
<dbReference type="Proteomes" id="UP000193689">
    <property type="component" value="Unassembled WGS sequence"/>
</dbReference>
<dbReference type="GeneID" id="63777257"/>
<accession>A0A1Y2DIW7</accession>
<name>A0A1Y2DIW7_9PEZI</name>
<dbReference type="GO" id="GO:0008168">
    <property type="term" value="F:methyltransferase activity"/>
    <property type="evidence" value="ECO:0007669"/>
    <property type="project" value="UniProtKB-KW"/>
</dbReference>
<comment type="caution">
    <text evidence="3">The sequence shown here is derived from an EMBL/GenBank/DDBJ whole genome shotgun (WGS) entry which is preliminary data.</text>
</comment>
<dbReference type="PANTHER" id="PTHR43591:SF102">
    <property type="entry name" value="S-ADENOSYL-L-METHIONINE-DEPENDENT METHYLTRANSFERASE"/>
    <property type="match status" value="1"/>
</dbReference>
<keyword evidence="4" id="KW-1185">Reference proteome</keyword>
<dbReference type="InterPro" id="IPR029063">
    <property type="entry name" value="SAM-dependent_MTases_sf"/>
</dbReference>
<evidence type="ECO:0000256" key="2">
    <source>
        <dbReference type="SAM" id="MobiDB-lite"/>
    </source>
</evidence>
<dbReference type="AlphaFoldDB" id="A0A1Y2DIW7"/>